<feature type="region of interest" description="Disordered" evidence="1">
    <location>
        <begin position="1"/>
        <end position="96"/>
    </location>
</feature>
<feature type="region of interest" description="Disordered" evidence="1">
    <location>
        <begin position="152"/>
        <end position="173"/>
    </location>
</feature>
<reference evidence="4" key="1">
    <citation type="submission" date="2021-03" db="EMBL/GenBank/DDBJ databases">
        <title>Revisited historic fungal species revealed as producer of novel bioactive compounds through whole genome sequencing and comparative genomics.</title>
        <authorList>
            <person name="Vignolle G.A."/>
            <person name="Hochenegger N."/>
            <person name="Mach R.L."/>
            <person name="Mach-Aigner A.R."/>
            <person name="Javad Rahimi M."/>
            <person name="Salim K.A."/>
            <person name="Chan C.M."/>
            <person name="Lim L.B.L."/>
            <person name="Cai F."/>
            <person name="Druzhinina I.S."/>
            <person name="U'Ren J.M."/>
            <person name="Derntl C."/>
        </authorList>
    </citation>
    <scope>NUCLEOTIDE SEQUENCE</scope>
    <source>
        <strain evidence="4">TUCIM 5799</strain>
    </source>
</reference>
<evidence type="ECO:0000259" key="3">
    <source>
        <dbReference type="Pfam" id="PF25130"/>
    </source>
</evidence>
<feature type="region of interest" description="Disordered" evidence="1">
    <location>
        <begin position="599"/>
        <end position="668"/>
    </location>
</feature>
<name>A0A9Q0ANW7_9PEZI</name>
<keyword evidence="2" id="KW-1133">Transmembrane helix</keyword>
<accession>A0A9Q0ANW7</accession>
<feature type="compositionally biased region" description="Low complexity" evidence="1">
    <location>
        <begin position="256"/>
        <end position="267"/>
    </location>
</feature>
<feature type="region of interest" description="Disordered" evidence="1">
    <location>
        <begin position="527"/>
        <end position="556"/>
    </location>
</feature>
<feature type="compositionally biased region" description="Basic and acidic residues" evidence="1">
    <location>
        <begin position="1"/>
        <end position="14"/>
    </location>
</feature>
<gene>
    <name evidence="5" type="ORF">JX265_000903</name>
    <name evidence="4" type="ORF">JX265_006452</name>
</gene>
<dbReference type="PANTHER" id="PTHR42078">
    <property type="entry name" value="GLUCAN 1, 4-ALPHA-GLUCOSIDASE"/>
    <property type="match status" value="1"/>
</dbReference>
<evidence type="ECO:0000256" key="1">
    <source>
        <dbReference type="SAM" id="MobiDB-lite"/>
    </source>
</evidence>
<proteinExistence type="predicted"/>
<comment type="caution">
    <text evidence="4">The sequence shown here is derived from an EMBL/GenBank/DDBJ whole genome shotgun (WGS) entry which is preliminary data.</text>
</comment>
<dbReference type="EMBL" id="JAFIMR010000002">
    <property type="protein sequence ID" value="KAI1880663.1"/>
    <property type="molecule type" value="Genomic_DNA"/>
</dbReference>
<sequence length="776" mass="84007">MSKSDSKVPVERRASMRTSMRLSVAPGEDDDYDMQVMGISDGFRPTNVAQDHISDPAASPQPTPATQAKPQRPSSIAKPPQSRESLSLRHDGGMGPEVECVAASSSSNVNDIVGASIVRSESPYQGPSGPSFPYQMYPQDVRVARTASIATTSTVPTSERSYNGPNNPTHPYQMYPQGTVPTVDNTEDRATPVAIPVGFGGAMDNYQRRLGPDGEEIADMIGPDGHTEQLPPYTRYPDEAYQRKIAGIGGMPVEPSPAESSSATASTRMESIPGAGGLGLATRNPEFASTEDLPLQGATSPHSRQSLRSVPSDASSQHEVNTAARAVIDEKKPLKNWQVAAKRKVWGVVPCWALTLTVIIVVMLAVVLGTVLGIFFNKPKRPPPNDSSSPTMTFDATPLPTVPAGLEPLPGGKFALPLTVTRTPATCFNDSTQAQAWNCNQVFAQLTMEIMELAHAPDTSQYSMSIDYNTSYTIEDNQYSYGMQPPSVQDIQLLLVTDVNEPARGPAWAFEVTYDKTVILPETLFPTPTSTAANAKRSPPPPPPPGGFRGGDFHRKGLAEEGDKPWICTWQGTILEVFVYPNQNNSQPSDLVNFSGFASSTSTTSTPVTSTSTTTTPTSTGSTFEWSPSDFRNGFATTKAERRDPTTTTPPPTTATATSTTTGLFDTSKPVPSDFRVPFFPRVVKMEERRVPEEGQAPPSCRQYQINSNGPATPLKDSKGNFIEVTIVENEAISDPPRKRKQRYVGRHVIQDYLDDGIKRRDSSDMSNCGCMWWAT</sequence>
<feature type="compositionally biased region" description="Polar residues" evidence="1">
    <location>
        <begin position="152"/>
        <end position="170"/>
    </location>
</feature>
<evidence type="ECO:0000313" key="5">
    <source>
        <dbReference type="EMBL" id="KAI1880663.1"/>
    </source>
</evidence>
<feature type="compositionally biased region" description="Low complexity" evidence="1">
    <location>
        <begin position="56"/>
        <end position="73"/>
    </location>
</feature>
<dbReference type="Proteomes" id="UP000829685">
    <property type="component" value="Unassembled WGS sequence"/>
</dbReference>
<feature type="compositionally biased region" description="Polar residues" evidence="1">
    <location>
        <begin position="297"/>
        <end position="320"/>
    </location>
</feature>
<feature type="region of interest" description="Disordered" evidence="1">
    <location>
        <begin position="690"/>
        <end position="718"/>
    </location>
</feature>
<feature type="region of interest" description="Disordered" evidence="1">
    <location>
        <begin position="252"/>
        <end position="321"/>
    </location>
</feature>
<organism evidence="4 6">
    <name type="scientific">Neoarthrinium moseri</name>
    <dbReference type="NCBI Taxonomy" id="1658444"/>
    <lineage>
        <taxon>Eukaryota</taxon>
        <taxon>Fungi</taxon>
        <taxon>Dikarya</taxon>
        <taxon>Ascomycota</taxon>
        <taxon>Pezizomycotina</taxon>
        <taxon>Sordariomycetes</taxon>
        <taxon>Xylariomycetidae</taxon>
        <taxon>Amphisphaeriales</taxon>
        <taxon>Apiosporaceae</taxon>
        <taxon>Neoarthrinium</taxon>
    </lineage>
</organism>
<dbReference type="AlphaFoldDB" id="A0A9Q0ANW7"/>
<keyword evidence="6" id="KW-1185">Reference proteome</keyword>
<evidence type="ECO:0000313" key="4">
    <source>
        <dbReference type="EMBL" id="KAI1869362.1"/>
    </source>
</evidence>
<dbReference type="EMBL" id="JAFIMR010000015">
    <property type="protein sequence ID" value="KAI1869362.1"/>
    <property type="molecule type" value="Genomic_DNA"/>
</dbReference>
<evidence type="ECO:0000256" key="2">
    <source>
        <dbReference type="SAM" id="Phobius"/>
    </source>
</evidence>
<protein>
    <recommendedName>
        <fullName evidence="3">DUF7820 domain-containing protein</fullName>
    </recommendedName>
</protein>
<keyword evidence="2" id="KW-0812">Transmembrane</keyword>
<feature type="compositionally biased region" description="Polar residues" evidence="1">
    <location>
        <begin position="702"/>
        <end position="711"/>
    </location>
</feature>
<feature type="domain" description="DUF7820" evidence="3">
    <location>
        <begin position="390"/>
        <end position="774"/>
    </location>
</feature>
<feature type="compositionally biased region" description="Low complexity" evidence="1">
    <location>
        <begin position="599"/>
        <end position="623"/>
    </location>
</feature>
<dbReference type="PANTHER" id="PTHR42078:SF1">
    <property type="entry name" value="GLUCAN 1, 4-ALPHA-GLUCOSIDASE"/>
    <property type="match status" value="1"/>
</dbReference>
<dbReference type="Pfam" id="PF25130">
    <property type="entry name" value="DUF7820"/>
    <property type="match status" value="1"/>
</dbReference>
<feature type="transmembrane region" description="Helical" evidence="2">
    <location>
        <begin position="352"/>
        <end position="376"/>
    </location>
</feature>
<evidence type="ECO:0000313" key="6">
    <source>
        <dbReference type="Proteomes" id="UP000829685"/>
    </source>
</evidence>
<keyword evidence="2" id="KW-0472">Membrane</keyword>
<dbReference type="InterPro" id="IPR056722">
    <property type="entry name" value="DUF7820"/>
</dbReference>